<organism evidence="2 3">
    <name type="scientific">Aspergillus novofumigatus (strain IBT 16806)</name>
    <dbReference type="NCBI Taxonomy" id="1392255"/>
    <lineage>
        <taxon>Eukaryota</taxon>
        <taxon>Fungi</taxon>
        <taxon>Dikarya</taxon>
        <taxon>Ascomycota</taxon>
        <taxon>Pezizomycotina</taxon>
        <taxon>Eurotiomycetes</taxon>
        <taxon>Eurotiomycetidae</taxon>
        <taxon>Eurotiales</taxon>
        <taxon>Aspergillaceae</taxon>
        <taxon>Aspergillus</taxon>
        <taxon>Aspergillus subgen. Fumigati</taxon>
    </lineage>
</organism>
<evidence type="ECO:0000256" key="1">
    <source>
        <dbReference type="SAM" id="MobiDB-lite"/>
    </source>
</evidence>
<dbReference type="VEuPathDB" id="FungiDB:P174DRAFT_499695"/>
<evidence type="ECO:0000313" key="3">
    <source>
        <dbReference type="Proteomes" id="UP000234474"/>
    </source>
</evidence>
<dbReference type="GeneID" id="36538256"/>
<feature type="compositionally biased region" description="Basic residues" evidence="1">
    <location>
        <begin position="220"/>
        <end position="235"/>
    </location>
</feature>
<accession>A0A2I1CJX4</accession>
<dbReference type="Proteomes" id="UP000234474">
    <property type="component" value="Unassembled WGS sequence"/>
</dbReference>
<gene>
    <name evidence="2" type="ORF">P174DRAFT_499695</name>
</gene>
<evidence type="ECO:0000313" key="2">
    <source>
        <dbReference type="EMBL" id="PKX97923.1"/>
    </source>
</evidence>
<name>A0A2I1CJX4_ASPN1</name>
<dbReference type="AlphaFoldDB" id="A0A2I1CJX4"/>
<sequence>MQTRHQAIRYGPIAKSLPADPTQPDIRDWPGFSLPTGPRISSLASAVQLAMNQSIQTLITELYVFGKESAHVKMPADSKTWQADNIGKTGNAIHTMPYTRTPVGKLKRVIGGVFTDMYSTFLWSNRTPPTLECASSSEFFFPAANPFSLVVIRRAFQALHLTDLTNESCAVDLIGDLSGSVGLSGSEICRMQLASRNGTVEYQVCSARSRVGALAGRKDSGRRHSKRSSRGHQYQ</sequence>
<keyword evidence="3" id="KW-1185">Reference proteome</keyword>
<comment type="caution">
    <text evidence="2">The sequence shown here is derived from an EMBL/GenBank/DDBJ whole genome shotgun (WGS) entry which is preliminary data.</text>
</comment>
<dbReference type="RefSeq" id="XP_024686518.1">
    <property type="nucleotide sequence ID" value="XM_024830919.1"/>
</dbReference>
<protein>
    <submittedName>
        <fullName evidence="2">Uncharacterized protein</fullName>
    </submittedName>
</protein>
<feature type="region of interest" description="Disordered" evidence="1">
    <location>
        <begin position="215"/>
        <end position="235"/>
    </location>
</feature>
<reference evidence="3" key="1">
    <citation type="journal article" date="2018" name="Proc. Natl. Acad. Sci. U.S.A.">
        <title>Linking secondary metabolites to gene clusters through genome sequencing of six diverse Aspergillus species.</title>
        <authorList>
            <person name="Kaerboelling I."/>
            <person name="Vesth T.C."/>
            <person name="Frisvad J.C."/>
            <person name="Nybo J.L."/>
            <person name="Theobald S."/>
            <person name="Kuo A."/>
            <person name="Bowyer P."/>
            <person name="Matsuda Y."/>
            <person name="Mondo S."/>
            <person name="Lyhne E.K."/>
            <person name="Kogle M.E."/>
            <person name="Clum A."/>
            <person name="Lipzen A."/>
            <person name="Salamov A."/>
            <person name="Ngan C.Y."/>
            <person name="Daum C."/>
            <person name="Chiniquy J."/>
            <person name="Barry K."/>
            <person name="LaButti K."/>
            <person name="Haridas S."/>
            <person name="Simmons B.A."/>
            <person name="Magnuson J.K."/>
            <person name="Mortensen U.H."/>
            <person name="Larsen T.O."/>
            <person name="Grigoriev I.V."/>
            <person name="Baker S.E."/>
            <person name="Andersen M.R."/>
        </authorList>
    </citation>
    <scope>NUCLEOTIDE SEQUENCE [LARGE SCALE GENOMIC DNA]</scope>
    <source>
        <strain evidence="3">IBT 16806</strain>
    </source>
</reference>
<proteinExistence type="predicted"/>
<dbReference type="EMBL" id="MSZS01000001">
    <property type="protein sequence ID" value="PKX97923.1"/>
    <property type="molecule type" value="Genomic_DNA"/>
</dbReference>